<dbReference type="STRING" id="7234.B4GVS2"/>
<evidence type="ECO:0000313" key="3">
    <source>
        <dbReference type="Proteomes" id="UP000008744"/>
    </source>
</evidence>
<gene>
    <name evidence="2" type="primary">Dper\GL14613</name>
    <name evidence="2" type="ORF">Dper_GL14613</name>
</gene>
<dbReference type="EMBL" id="CH479193">
    <property type="protein sequence ID" value="EDW26767.1"/>
    <property type="molecule type" value="Genomic_DNA"/>
</dbReference>
<organism evidence="3">
    <name type="scientific">Drosophila persimilis</name>
    <name type="common">Fruit fly</name>
    <dbReference type="NCBI Taxonomy" id="7234"/>
    <lineage>
        <taxon>Eukaryota</taxon>
        <taxon>Metazoa</taxon>
        <taxon>Ecdysozoa</taxon>
        <taxon>Arthropoda</taxon>
        <taxon>Hexapoda</taxon>
        <taxon>Insecta</taxon>
        <taxon>Pterygota</taxon>
        <taxon>Neoptera</taxon>
        <taxon>Endopterygota</taxon>
        <taxon>Diptera</taxon>
        <taxon>Brachycera</taxon>
        <taxon>Muscomorpha</taxon>
        <taxon>Ephydroidea</taxon>
        <taxon>Drosophilidae</taxon>
        <taxon>Drosophila</taxon>
        <taxon>Sophophora</taxon>
    </lineage>
</organism>
<proteinExistence type="predicted"/>
<name>B4GVS2_DROPE</name>
<feature type="compositionally biased region" description="Polar residues" evidence="1">
    <location>
        <begin position="80"/>
        <end position="90"/>
    </location>
</feature>
<dbReference type="HOGENOM" id="CLU_2212651_0_0_1"/>
<accession>B4GVS2</accession>
<sequence>MITAMTLFDWDILQMLLVGNQFVSFGWLQAMIHKMLENAMSCFTANPSVRMSAIRTQALVNKLNPKYLKRIAQAKKQQETDSVSDPNSGFGSKSPLSVLVSSGLCLL</sequence>
<dbReference type="AlphaFoldDB" id="B4GVS2"/>
<feature type="region of interest" description="Disordered" evidence="1">
    <location>
        <begin position="72"/>
        <end position="102"/>
    </location>
</feature>
<protein>
    <submittedName>
        <fullName evidence="2">GL14613</fullName>
    </submittedName>
</protein>
<keyword evidence="3" id="KW-1185">Reference proteome</keyword>
<evidence type="ECO:0000256" key="1">
    <source>
        <dbReference type="SAM" id="MobiDB-lite"/>
    </source>
</evidence>
<feature type="compositionally biased region" description="Low complexity" evidence="1">
    <location>
        <begin position="91"/>
        <end position="102"/>
    </location>
</feature>
<evidence type="ECO:0000313" key="2">
    <source>
        <dbReference type="EMBL" id="EDW26767.1"/>
    </source>
</evidence>
<reference evidence="2 3" key="1">
    <citation type="journal article" date="2007" name="Nature">
        <title>Evolution of genes and genomes on the Drosophila phylogeny.</title>
        <authorList>
            <consortium name="Drosophila 12 Genomes Consortium"/>
            <person name="Clark A.G."/>
            <person name="Eisen M.B."/>
            <person name="Smith D.R."/>
            <person name="Bergman C.M."/>
            <person name="Oliver B."/>
            <person name="Markow T.A."/>
            <person name="Kaufman T.C."/>
            <person name="Kellis M."/>
            <person name="Gelbart W."/>
            <person name="Iyer V.N."/>
            <person name="Pollard D.A."/>
            <person name="Sackton T.B."/>
            <person name="Larracuente A.M."/>
            <person name="Singh N.D."/>
            <person name="Abad J.P."/>
            <person name="Abt D.N."/>
            <person name="Adryan B."/>
            <person name="Aguade M."/>
            <person name="Akashi H."/>
            <person name="Anderson W.W."/>
            <person name="Aquadro C.F."/>
            <person name="Ardell D.H."/>
            <person name="Arguello R."/>
            <person name="Artieri C.G."/>
            <person name="Barbash D.A."/>
            <person name="Barker D."/>
            <person name="Barsanti P."/>
            <person name="Batterham P."/>
            <person name="Batzoglou S."/>
            <person name="Begun D."/>
            <person name="Bhutkar A."/>
            <person name="Blanco E."/>
            <person name="Bosak S.A."/>
            <person name="Bradley R.K."/>
            <person name="Brand A.D."/>
            <person name="Brent M.R."/>
            <person name="Brooks A.N."/>
            <person name="Brown R.H."/>
            <person name="Butlin R.K."/>
            <person name="Caggese C."/>
            <person name="Calvi B.R."/>
            <person name="Bernardo de Carvalho A."/>
            <person name="Caspi A."/>
            <person name="Castrezana S."/>
            <person name="Celniker S.E."/>
            <person name="Chang J.L."/>
            <person name="Chapple C."/>
            <person name="Chatterji S."/>
            <person name="Chinwalla A."/>
            <person name="Civetta A."/>
            <person name="Clifton S.W."/>
            <person name="Comeron J.M."/>
            <person name="Costello J.C."/>
            <person name="Coyne J.A."/>
            <person name="Daub J."/>
            <person name="David R.G."/>
            <person name="Delcher A.L."/>
            <person name="Delehaunty K."/>
            <person name="Do C.B."/>
            <person name="Ebling H."/>
            <person name="Edwards K."/>
            <person name="Eickbush T."/>
            <person name="Evans J.D."/>
            <person name="Filipski A."/>
            <person name="Findeiss S."/>
            <person name="Freyhult E."/>
            <person name="Fulton L."/>
            <person name="Fulton R."/>
            <person name="Garcia A.C."/>
            <person name="Gardiner A."/>
            <person name="Garfield D.A."/>
            <person name="Garvin B.E."/>
            <person name="Gibson G."/>
            <person name="Gilbert D."/>
            <person name="Gnerre S."/>
            <person name="Godfrey J."/>
            <person name="Good R."/>
            <person name="Gotea V."/>
            <person name="Gravely B."/>
            <person name="Greenberg A.J."/>
            <person name="Griffiths-Jones S."/>
            <person name="Gross S."/>
            <person name="Guigo R."/>
            <person name="Gustafson E.A."/>
            <person name="Haerty W."/>
            <person name="Hahn M.W."/>
            <person name="Halligan D.L."/>
            <person name="Halpern A.L."/>
            <person name="Halter G.M."/>
            <person name="Han M.V."/>
            <person name="Heger A."/>
            <person name="Hillier L."/>
            <person name="Hinrichs A.S."/>
            <person name="Holmes I."/>
            <person name="Hoskins R.A."/>
            <person name="Hubisz M.J."/>
            <person name="Hultmark D."/>
            <person name="Huntley M.A."/>
            <person name="Jaffe D.B."/>
            <person name="Jagadeeshan S."/>
            <person name="Jeck W.R."/>
            <person name="Johnson J."/>
            <person name="Jones C.D."/>
            <person name="Jordan W.C."/>
            <person name="Karpen G.H."/>
            <person name="Kataoka E."/>
            <person name="Keightley P.D."/>
            <person name="Kheradpour P."/>
            <person name="Kirkness E.F."/>
            <person name="Koerich L.B."/>
            <person name="Kristiansen K."/>
            <person name="Kudrna D."/>
            <person name="Kulathinal R.J."/>
            <person name="Kumar S."/>
            <person name="Kwok R."/>
            <person name="Lander E."/>
            <person name="Langley C.H."/>
            <person name="Lapoint R."/>
            <person name="Lazzaro B.P."/>
            <person name="Lee S.J."/>
            <person name="Levesque L."/>
            <person name="Li R."/>
            <person name="Lin C.F."/>
            <person name="Lin M.F."/>
            <person name="Lindblad-Toh K."/>
            <person name="Llopart A."/>
            <person name="Long M."/>
            <person name="Low L."/>
            <person name="Lozovsky E."/>
            <person name="Lu J."/>
            <person name="Luo M."/>
            <person name="Machado C.A."/>
            <person name="Makalowski W."/>
            <person name="Marzo M."/>
            <person name="Matsuda M."/>
            <person name="Matzkin L."/>
            <person name="McAllister B."/>
            <person name="McBride C.S."/>
            <person name="McKernan B."/>
            <person name="McKernan K."/>
            <person name="Mendez-Lago M."/>
            <person name="Minx P."/>
            <person name="Mollenhauer M.U."/>
            <person name="Montooth K."/>
            <person name="Mount S.M."/>
            <person name="Mu X."/>
            <person name="Myers E."/>
            <person name="Negre B."/>
            <person name="Newfeld S."/>
            <person name="Nielsen R."/>
            <person name="Noor M.A."/>
            <person name="O'Grady P."/>
            <person name="Pachter L."/>
            <person name="Papaceit M."/>
            <person name="Parisi M.J."/>
            <person name="Parisi M."/>
            <person name="Parts L."/>
            <person name="Pedersen J.S."/>
            <person name="Pesole G."/>
            <person name="Phillippy A.M."/>
            <person name="Ponting C.P."/>
            <person name="Pop M."/>
            <person name="Porcelli D."/>
            <person name="Powell J.R."/>
            <person name="Prohaska S."/>
            <person name="Pruitt K."/>
            <person name="Puig M."/>
            <person name="Quesneville H."/>
            <person name="Ram K.R."/>
            <person name="Rand D."/>
            <person name="Rasmussen M.D."/>
            <person name="Reed L.K."/>
            <person name="Reenan R."/>
            <person name="Reily A."/>
            <person name="Remington K.A."/>
            <person name="Rieger T.T."/>
            <person name="Ritchie M.G."/>
            <person name="Robin C."/>
            <person name="Rogers Y.H."/>
            <person name="Rohde C."/>
            <person name="Rozas J."/>
            <person name="Rubenfield M.J."/>
            <person name="Ruiz A."/>
            <person name="Russo S."/>
            <person name="Salzberg S.L."/>
            <person name="Sanchez-Gracia A."/>
            <person name="Saranga D.J."/>
            <person name="Sato H."/>
            <person name="Schaeffer S.W."/>
            <person name="Schatz M.C."/>
            <person name="Schlenke T."/>
            <person name="Schwartz R."/>
            <person name="Segarra C."/>
            <person name="Singh R.S."/>
            <person name="Sirot L."/>
            <person name="Sirota M."/>
            <person name="Sisneros N.B."/>
            <person name="Smith C.D."/>
            <person name="Smith T.F."/>
            <person name="Spieth J."/>
            <person name="Stage D.E."/>
            <person name="Stark A."/>
            <person name="Stephan W."/>
            <person name="Strausberg R.L."/>
            <person name="Strempel S."/>
            <person name="Sturgill D."/>
            <person name="Sutton G."/>
            <person name="Sutton G.G."/>
            <person name="Tao W."/>
            <person name="Teichmann S."/>
            <person name="Tobari Y.N."/>
            <person name="Tomimura Y."/>
            <person name="Tsolas J.M."/>
            <person name="Valente V.L."/>
            <person name="Venter E."/>
            <person name="Venter J.C."/>
            <person name="Vicario S."/>
            <person name="Vieira F.G."/>
            <person name="Vilella A.J."/>
            <person name="Villasante A."/>
            <person name="Walenz B."/>
            <person name="Wang J."/>
            <person name="Wasserman M."/>
            <person name="Watts T."/>
            <person name="Wilson D."/>
            <person name="Wilson R.K."/>
            <person name="Wing R.A."/>
            <person name="Wolfner M.F."/>
            <person name="Wong A."/>
            <person name="Wong G.K."/>
            <person name="Wu C.I."/>
            <person name="Wu G."/>
            <person name="Yamamoto D."/>
            <person name="Yang H.P."/>
            <person name="Yang S.P."/>
            <person name="Yorke J.A."/>
            <person name="Yoshida K."/>
            <person name="Zdobnov E."/>
            <person name="Zhang P."/>
            <person name="Zhang Y."/>
            <person name="Zimin A.V."/>
            <person name="Baldwin J."/>
            <person name="Abdouelleil A."/>
            <person name="Abdulkadir J."/>
            <person name="Abebe A."/>
            <person name="Abera B."/>
            <person name="Abreu J."/>
            <person name="Acer S.C."/>
            <person name="Aftuck L."/>
            <person name="Alexander A."/>
            <person name="An P."/>
            <person name="Anderson E."/>
            <person name="Anderson S."/>
            <person name="Arachi H."/>
            <person name="Azer M."/>
            <person name="Bachantsang P."/>
            <person name="Barry A."/>
            <person name="Bayul T."/>
            <person name="Berlin A."/>
            <person name="Bessette D."/>
            <person name="Bloom T."/>
            <person name="Blye J."/>
            <person name="Boguslavskiy L."/>
            <person name="Bonnet C."/>
            <person name="Boukhgalter B."/>
            <person name="Bourzgui I."/>
            <person name="Brown A."/>
            <person name="Cahill P."/>
            <person name="Channer S."/>
            <person name="Cheshatsang Y."/>
            <person name="Chuda L."/>
            <person name="Citroen M."/>
            <person name="Collymore A."/>
            <person name="Cooke P."/>
            <person name="Costello M."/>
            <person name="D'Aco K."/>
            <person name="Daza R."/>
            <person name="De Haan G."/>
            <person name="DeGray S."/>
            <person name="DeMaso C."/>
            <person name="Dhargay N."/>
            <person name="Dooley K."/>
            <person name="Dooley E."/>
            <person name="Doricent M."/>
            <person name="Dorje P."/>
            <person name="Dorjee K."/>
            <person name="Dupes A."/>
            <person name="Elong R."/>
            <person name="Falk J."/>
            <person name="Farina A."/>
            <person name="Faro S."/>
            <person name="Ferguson D."/>
            <person name="Fisher S."/>
            <person name="Foley C.D."/>
            <person name="Franke A."/>
            <person name="Friedrich D."/>
            <person name="Gadbois L."/>
            <person name="Gearin G."/>
            <person name="Gearin C.R."/>
            <person name="Giannoukos G."/>
            <person name="Goode T."/>
            <person name="Graham J."/>
            <person name="Grandbois E."/>
            <person name="Grewal S."/>
            <person name="Gyaltsen K."/>
            <person name="Hafez N."/>
            <person name="Hagos B."/>
            <person name="Hall J."/>
            <person name="Henson C."/>
            <person name="Hollinger A."/>
            <person name="Honan T."/>
            <person name="Huard M.D."/>
            <person name="Hughes L."/>
            <person name="Hurhula B."/>
            <person name="Husby M.E."/>
            <person name="Kamat A."/>
            <person name="Kanga B."/>
            <person name="Kashin S."/>
            <person name="Khazanovich D."/>
            <person name="Kisner P."/>
            <person name="Lance K."/>
            <person name="Lara M."/>
            <person name="Lee W."/>
            <person name="Lennon N."/>
            <person name="Letendre F."/>
            <person name="LeVine R."/>
            <person name="Lipovsky A."/>
            <person name="Liu X."/>
            <person name="Liu J."/>
            <person name="Liu S."/>
            <person name="Lokyitsang T."/>
            <person name="Lokyitsang Y."/>
            <person name="Lubonja R."/>
            <person name="Lui A."/>
            <person name="MacDonald P."/>
            <person name="Magnisalis V."/>
            <person name="Maru K."/>
            <person name="Matthews C."/>
            <person name="McCusker W."/>
            <person name="McDonough S."/>
            <person name="Mehta T."/>
            <person name="Meldrim J."/>
            <person name="Meneus L."/>
            <person name="Mihai O."/>
            <person name="Mihalev A."/>
            <person name="Mihova T."/>
            <person name="Mittelman R."/>
            <person name="Mlenga V."/>
            <person name="Montmayeur A."/>
            <person name="Mulrain L."/>
            <person name="Navidi A."/>
            <person name="Naylor J."/>
            <person name="Negash T."/>
            <person name="Nguyen T."/>
            <person name="Nguyen N."/>
            <person name="Nicol R."/>
            <person name="Norbu C."/>
            <person name="Norbu N."/>
            <person name="Novod N."/>
            <person name="O'Neill B."/>
            <person name="Osman S."/>
            <person name="Markiewicz E."/>
            <person name="Oyono O.L."/>
            <person name="Patti C."/>
            <person name="Phunkhang P."/>
            <person name="Pierre F."/>
            <person name="Priest M."/>
            <person name="Raghuraman S."/>
            <person name="Rege F."/>
            <person name="Reyes R."/>
            <person name="Rise C."/>
            <person name="Rogov P."/>
            <person name="Ross K."/>
            <person name="Ryan E."/>
            <person name="Settipalli S."/>
            <person name="Shea T."/>
            <person name="Sherpa N."/>
            <person name="Shi L."/>
            <person name="Shih D."/>
            <person name="Sparrow T."/>
            <person name="Spaulding J."/>
            <person name="Stalker J."/>
            <person name="Stange-Thomann N."/>
            <person name="Stavropoulos S."/>
            <person name="Stone C."/>
            <person name="Strader C."/>
            <person name="Tesfaye S."/>
            <person name="Thomson T."/>
            <person name="Thoulutsang Y."/>
            <person name="Thoulutsang D."/>
            <person name="Topham K."/>
            <person name="Topping I."/>
            <person name="Tsamla T."/>
            <person name="Vassiliev H."/>
            <person name="Vo A."/>
            <person name="Wangchuk T."/>
            <person name="Wangdi T."/>
            <person name="Weiand M."/>
            <person name="Wilkinson J."/>
            <person name="Wilson A."/>
            <person name="Yadav S."/>
            <person name="Young G."/>
            <person name="Yu Q."/>
            <person name="Zembek L."/>
            <person name="Zhong D."/>
            <person name="Zimmer A."/>
            <person name="Zwirko Z."/>
            <person name="Jaffe D.B."/>
            <person name="Alvarez P."/>
            <person name="Brockman W."/>
            <person name="Butler J."/>
            <person name="Chin C."/>
            <person name="Gnerre S."/>
            <person name="Grabherr M."/>
            <person name="Kleber M."/>
            <person name="Mauceli E."/>
            <person name="MacCallum I."/>
        </authorList>
    </citation>
    <scope>NUCLEOTIDE SEQUENCE [LARGE SCALE GENOMIC DNA]</scope>
    <source>
        <strain evidence="3">MSH-3 / Tucson 14011-0111.49</strain>
    </source>
</reference>
<dbReference type="Proteomes" id="UP000008744">
    <property type="component" value="Unassembled WGS sequence"/>
</dbReference>